<dbReference type="Gene3D" id="2.170.120.40">
    <property type="entry name" value="YbbR-like domain"/>
    <property type="match status" value="1"/>
</dbReference>
<dbReference type="Proteomes" id="UP001595807">
    <property type="component" value="Unassembled WGS sequence"/>
</dbReference>
<dbReference type="InterPro" id="IPR053154">
    <property type="entry name" value="c-di-AMP_regulator"/>
</dbReference>
<protein>
    <submittedName>
        <fullName evidence="1">YbbR-like domain-containing protein</fullName>
    </submittedName>
</protein>
<dbReference type="EMBL" id="JBHRZV010000045">
    <property type="protein sequence ID" value="MFC3928106.1"/>
    <property type="molecule type" value="Genomic_DNA"/>
</dbReference>
<reference evidence="2" key="1">
    <citation type="journal article" date="2019" name="Int. J. Syst. Evol. Microbiol.">
        <title>The Global Catalogue of Microorganisms (GCM) 10K type strain sequencing project: providing services to taxonomists for standard genome sequencing and annotation.</title>
        <authorList>
            <consortium name="The Broad Institute Genomics Platform"/>
            <consortium name="The Broad Institute Genome Sequencing Center for Infectious Disease"/>
            <person name="Wu L."/>
            <person name="Ma J."/>
        </authorList>
    </citation>
    <scope>NUCLEOTIDE SEQUENCE [LARGE SCALE GENOMIC DNA]</scope>
    <source>
        <strain evidence="2">CCUG 67170</strain>
    </source>
</reference>
<dbReference type="Gene3D" id="2.170.120.30">
    <property type="match status" value="1"/>
</dbReference>
<accession>A0ABV8CVG6</accession>
<sequence>MFAFVIFLTAESVNYNRAGTSSSKVTETYSHTLENVPINFKYDSNTYFISGYSYETSVYLTSINRVNLDSEINADTRSFQVVADLSGLTEGTHEVALQVTDLLTGVTAEVTPANVSVTIGKKQTKDFQAQLDESKLTFADGIILTDYTFDQESVSVTSDETTIGQIDHVEAYLTKDETISGNTDVSVTFRAVSASGTILPASITPSSANVSIQTKKLTKTVPVRVELTGNLDNSVSKVTFEAQYTDVVISGSQENLDKIGEVVVSVDVSSLTNSMTKPVSLSADSVTVQPATMSLKLTVTKKTDNTTSTKTGQ</sequence>
<organism evidence="1 2">
    <name type="scientific">Streptococcus caprae</name>
    <dbReference type="NCBI Taxonomy" id="1640501"/>
    <lineage>
        <taxon>Bacteria</taxon>
        <taxon>Bacillati</taxon>
        <taxon>Bacillota</taxon>
        <taxon>Bacilli</taxon>
        <taxon>Lactobacillales</taxon>
        <taxon>Streptococcaceae</taxon>
        <taxon>Streptococcus</taxon>
    </lineage>
</organism>
<proteinExistence type="predicted"/>
<comment type="caution">
    <text evidence="1">The sequence shown here is derived from an EMBL/GenBank/DDBJ whole genome shotgun (WGS) entry which is preliminary data.</text>
</comment>
<keyword evidence="2" id="KW-1185">Reference proteome</keyword>
<dbReference type="InterPro" id="IPR012505">
    <property type="entry name" value="YbbR"/>
</dbReference>
<dbReference type="PANTHER" id="PTHR37804:SF1">
    <property type="entry name" value="CDAA REGULATORY PROTEIN CDAR"/>
    <property type="match status" value="1"/>
</dbReference>
<name>A0ABV8CVG6_9STRE</name>
<evidence type="ECO:0000313" key="1">
    <source>
        <dbReference type="EMBL" id="MFC3928106.1"/>
    </source>
</evidence>
<evidence type="ECO:0000313" key="2">
    <source>
        <dbReference type="Proteomes" id="UP001595807"/>
    </source>
</evidence>
<dbReference type="PANTHER" id="PTHR37804">
    <property type="entry name" value="CDAA REGULATORY PROTEIN CDAR"/>
    <property type="match status" value="1"/>
</dbReference>
<gene>
    <name evidence="1" type="ORF">ACFORF_05920</name>
</gene>
<dbReference type="Pfam" id="PF07949">
    <property type="entry name" value="YbbR"/>
    <property type="match status" value="3"/>
</dbReference>